<evidence type="ECO:0000313" key="1">
    <source>
        <dbReference type="EMBL" id="EFH80502.1"/>
    </source>
</evidence>
<name>D6U691_KTERA</name>
<comment type="caution">
    <text evidence="1">The sequence shown here is derived from an EMBL/GenBank/DDBJ whole genome shotgun (WGS) entry which is preliminary data.</text>
</comment>
<dbReference type="OrthoDB" id="583309at2"/>
<dbReference type="InParanoid" id="D6U691"/>
<organism evidence="1 2">
    <name type="scientific">Ktedonobacter racemifer DSM 44963</name>
    <dbReference type="NCBI Taxonomy" id="485913"/>
    <lineage>
        <taxon>Bacteria</taxon>
        <taxon>Bacillati</taxon>
        <taxon>Chloroflexota</taxon>
        <taxon>Ktedonobacteria</taxon>
        <taxon>Ktedonobacterales</taxon>
        <taxon>Ktedonobacteraceae</taxon>
        <taxon>Ktedonobacter</taxon>
    </lineage>
</organism>
<dbReference type="AlphaFoldDB" id="D6U691"/>
<gene>
    <name evidence="1" type="ORF">Krac_1111</name>
</gene>
<dbReference type="eggNOG" id="COG0189">
    <property type="taxonomic scope" value="Bacteria"/>
</dbReference>
<proteinExistence type="predicted"/>
<reference evidence="1 2" key="1">
    <citation type="journal article" date="2011" name="Stand. Genomic Sci.">
        <title>Non-contiguous finished genome sequence and contextual data of the filamentous soil bacterium Ktedonobacter racemifer type strain (SOSP1-21).</title>
        <authorList>
            <person name="Chang Y.J."/>
            <person name="Land M."/>
            <person name="Hauser L."/>
            <person name="Chertkov O."/>
            <person name="Del Rio T.G."/>
            <person name="Nolan M."/>
            <person name="Copeland A."/>
            <person name="Tice H."/>
            <person name="Cheng J.F."/>
            <person name="Lucas S."/>
            <person name="Han C."/>
            <person name="Goodwin L."/>
            <person name="Pitluck S."/>
            <person name="Ivanova N."/>
            <person name="Ovchinikova G."/>
            <person name="Pati A."/>
            <person name="Chen A."/>
            <person name="Palaniappan K."/>
            <person name="Mavromatis K."/>
            <person name="Liolios K."/>
            <person name="Brettin T."/>
            <person name="Fiebig A."/>
            <person name="Rohde M."/>
            <person name="Abt B."/>
            <person name="Goker M."/>
            <person name="Detter J.C."/>
            <person name="Woyke T."/>
            <person name="Bristow J."/>
            <person name="Eisen J.A."/>
            <person name="Markowitz V."/>
            <person name="Hugenholtz P."/>
            <person name="Kyrpides N.C."/>
            <person name="Klenk H.P."/>
            <person name="Lapidus A."/>
        </authorList>
    </citation>
    <scope>NUCLEOTIDE SEQUENCE [LARGE SCALE GENOMIC DNA]</scope>
    <source>
        <strain evidence="2">DSM 44963</strain>
    </source>
</reference>
<dbReference type="RefSeq" id="WP_007923128.1">
    <property type="nucleotide sequence ID" value="NZ_ADVG01000005.1"/>
</dbReference>
<dbReference type="STRING" id="485913.Krac_1111"/>
<dbReference type="Proteomes" id="UP000004508">
    <property type="component" value="Unassembled WGS sequence"/>
</dbReference>
<protein>
    <submittedName>
        <fullName evidence="1">RimK domain-containing protein ATP-grasp</fullName>
    </submittedName>
</protein>
<dbReference type="EMBL" id="ADVG01000005">
    <property type="protein sequence ID" value="EFH80502.1"/>
    <property type="molecule type" value="Genomic_DNA"/>
</dbReference>
<evidence type="ECO:0000313" key="2">
    <source>
        <dbReference type="Proteomes" id="UP000004508"/>
    </source>
</evidence>
<keyword evidence="2" id="KW-1185">Reference proteome</keyword>
<sequence length="197" mass="22204">MILILSRDGDSHVRRVVAELDRLGHPWYRFDPCDILAQVQVTITPGALQSSTLRFPDGTILCLGEITSVWNRRPSPIEVPKERTDLLALEKTFIEREGKAGVWGTLRALPALWVNHPDAVSASSYKIRQLEVARALGLSVPHSLVTNVPEDLQSFYKEHQEHIIYKLMGYPAYEDSAGIGLRVVMERKTTLRNLPSH</sequence>
<accession>D6U691</accession>